<sequence length="215" mass="22483">MCMTVTSPDTGGKPVQMKGLYTWGNGMAMETEIPAKDLEMDGMVADGTVTMRLVDGAYYYEVDRVEEDGPFKGKTWLKAEASVVVGEKGAASMAGANGAPTAGLKSLKYAKDVTKVGTENVNGKSIIHYRTTVPADKMSTAADMYKGLGLSGEIVTDISVDDKGAPARMNQAVGTTSVSMDFLAFGGGRTVVVPPAAETADMTDLYKEQVKGGAA</sequence>
<organism evidence="1 2">
    <name type="scientific">Streptomyces xanthophaeus</name>
    <dbReference type="NCBI Taxonomy" id="67385"/>
    <lineage>
        <taxon>Bacteria</taxon>
        <taxon>Bacillati</taxon>
        <taxon>Actinomycetota</taxon>
        <taxon>Actinomycetes</taxon>
        <taxon>Kitasatosporales</taxon>
        <taxon>Streptomycetaceae</taxon>
        <taxon>Streptomyces</taxon>
    </lineage>
</organism>
<dbReference type="AlphaFoldDB" id="A0A919GRZ3"/>
<keyword evidence="2" id="KW-1185">Reference proteome</keyword>
<accession>A0A919GRZ3</accession>
<dbReference type="SUPFAM" id="SSF89392">
    <property type="entry name" value="Prokaryotic lipoproteins and lipoprotein localization factors"/>
    <property type="match status" value="1"/>
</dbReference>
<evidence type="ECO:0000313" key="1">
    <source>
        <dbReference type="EMBL" id="GHI82887.1"/>
    </source>
</evidence>
<dbReference type="EMBL" id="BNEE01000003">
    <property type="protein sequence ID" value="GHI82887.1"/>
    <property type="molecule type" value="Genomic_DNA"/>
</dbReference>
<dbReference type="InterPro" id="IPR029046">
    <property type="entry name" value="LolA/LolB/LppX"/>
</dbReference>
<gene>
    <name evidence="1" type="ORF">Sxan_02510</name>
</gene>
<comment type="caution">
    <text evidence="1">The sequence shown here is derived from an EMBL/GenBank/DDBJ whole genome shotgun (WGS) entry which is preliminary data.</text>
</comment>
<protein>
    <recommendedName>
        <fullName evidence="3">Lipoprotein</fullName>
    </recommendedName>
</protein>
<evidence type="ECO:0000313" key="2">
    <source>
        <dbReference type="Proteomes" id="UP000600026"/>
    </source>
</evidence>
<dbReference type="Gene3D" id="2.50.20.20">
    <property type="match status" value="1"/>
</dbReference>
<proteinExistence type="predicted"/>
<name>A0A919GRZ3_9ACTN</name>
<dbReference type="Proteomes" id="UP000600026">
    <property type="component" value="Unassembled WGS sequence"/>
</dbReference>
<reference evidence="1" key="1">
    <citation type="submission" date="2020-09" db="EMBL/GenBank/DDBJ databases">
        <title>Whole genome shotgun sequence of Streptomyces xanthophaeus NBRC 12829.</title>
        <authorList>
            <person name="Komaki H."/>
            <person name="Tamura T."/>
        </authorList>
    </citation>
    <scope>NUCLEOTIDE SEQUENCE</scope>
    <source>
        <strain evidence="1">NBRC 12829</strain>
    </source>
</reference>
<evidence type="ECO:0008006" key="3">
    <source>
        <dbReference type="Google" id="ProtNLM"/>
    </source>
</evidence>